<dbReference type="SUPFAM" id="SSF46955">
    <property type="entry name" value="Putative DNA-binding domain"/>
    <property type="match status" value="1"/>
</dbReference>
<evidence type="ECO:0000313" key="6">
    <source>
        <dbReference type="EMBL" id="MBE8613847.1"/>
    </source>
</evidence>
<evidence type="ECO:0000313" key="7">
    <source>
        <dbReference type="Proteomes" id="UP000244682"/>
    </source>
</evidence>
<keyword evidence="2" id="KW-0233">DNA recombination</keyword>
<dbReference type="Pfam" id="PF07825">
    <property type="entry name" value="Exc"/>
    <property type="match status" value="1"/>
</dbReference>
<evidence type="ECO:0000313" key="8">
    <source>
        <dbReference type="Proteomes" id="UP000650477"/>
    </source>
</evidence>
<dbReference type="GO" id="GO:0003677">
    <property type="term" value="F:DNA binding"/>
    <property type="evidence" value="ECO:0007669"/>
    <property type="project" value="UniProtKB-KW"/>
</dbReference>
<dbReference type="InterPro" id="IPR009061">
    <property type="entry name" value="DNA-bd_dom_put_sf"/>
</dbReference>
<dbReference type="InterPro" id="IPR012884">
    <property type="entry name" value="Excisionase-like"/>
</dbReference>
<reference evidence="6" key="1">
    <citation type="submission" date="2017-12" db="EMBL/GenBank/DDBJ databases">
        <title>Genome sequencing and analysis.</title>
        <authorList>
            <person name="Huang Y.-T."/>
        </authorList>
    </citation>
    <scope>NUCLEOTIDE SEQUENCE</scope>
    <source>
        <strain evidence="6">VGH116</strain>
    </source>
</reference>
<proteinExistence type="predicted"/>
<evidence type="ECO:0000256" key="2">
    <source>
        <dbReference type="ARBA" id="ARBA00023172"/>
    </source>
</evidence>
<organism evidence="6 8">
    <name type="scientific">Morganella morganii</name>
    <name type="common">Proteus morganii</name>
    <dbReference type="NCBI Taxonomy" id="582"/>
    <lineage>
        <taxon>Bacteria</taxon>
        <taxon>Pseudomonadati</taxon>
        <taxon>Pseudomonadota</taxon>
        <taxon>Gammaproteobacteria</taxon>
        <taxon>Enterobacterales</taxon>
        <taxon>Morganellaceae</taxon>
        <taxon>Morganella</taxon>
    </lineage>
</organism>
<dbReference type="InterPro" id="IPR038137">
    <property type="entry name" value="Excisionase-like_sf"/>
</dbReference>
<dbReference type="EMBL" id="CP028956">
    <property type="protein sequence ID" value="AWC94665.1"/>
    <property type="molecule type" value="Genomic_DNA"/>
</dbReference>
<dbReference type="RefSeq" id="WP_071997735.1">
    <property type="nucleotide sequence ID" value="NZ_ABGYJJ040000001.1"/>
</dbReference>
<evidence type="ECO:0000259" key="3">
    <source>
        <dbReference type="Pfam" id="PF07825"/>
    </source>
</evidence>
<protein>
    <submittedName>
        <fullName evidence="6">Excisionase</fullName>
    </submittedName>
</protein>
<dbReference type="Proteomes" id="UP000244682">
    <property type="component" value="Chromosome"/>
</dbReference>
<dbReference type="EMBL" id="CP028956">
    <property type="protein sequence ID" value="AWC94717.1"/>
    <property type="molecule type" value="Genomic_DNA"/>
</dbReference>
<reference evidence="4 7" key="2">
    <citation type="submission" date="2018-04" db="EMBL/GenBank/DDBJ databases">
        <title>Whole genome sequencing of Morganella morganii AR_0133.</title>
        <authorList>
            <person name="Conlan S."/>
            <person name="Thomas P.J."/>
            <person name="Mullikin J."/>
            <person name="Frank K.M."/>
            <person name="Segre J.A."/>
        </authorList>
    </citation>
    <scope>NUCLEOTIDE SEQUENCE [LARGE SCALE GENOMIC DNA]</scope>
    <source>
        <strain evidence="4 7">AR_0133</strain>
    </source>
</reference>
<name>A0A1M7FQA9_MORMO</name>
<evidence type="ECO:0000313" key="4">
    <source>
        <dbReference type="EMBL" id="AWC94665.1"/>
    </source>
</evidence>
<dbReference type="GO" id="GO:0006310">
    <property type="term" value="P:DNA recombination"/>
    <property type="evidence" value="ECO:0007669"/>
    <property type="project" value="UniProtKB-KW"/>
</dbReference>
<evidence type="ECO:0000256" key="1">
    <source>
        <dbReference type="ARBA" id="ARBA00023125"/>
    </source>
</evidence>
<sequence length="80" mass="9188">MKMLTLDEWAEDRYRSRPPKLGTLQRYARCGLFFPPAQKEGGIWRVREDAELVGNLISPVISKSDNPRLQRILTDGCQTP</sequence>
<dbReference type="EMBL" id="PKLF01000015">
    <property type="protein sequence ID" value="MBE8613847.1"/>
    <property type="molecule type" value="Genomic_DNA"/>
</dbReference>
<dbReference type="Gene3D" id="1.10.1660.20">
    <property type="match status" value="1"/>
</dbReference>
<accession>A0A1M7FQA9</accession>
<evidence type="ECO:0000313" key="5">
    <source>
        <dbReference type="EMBL" id="AWC94717.1"/>
    </source>
</evidence>
<feature type="domain" description="Excisionase-like" evidence="3">
    <location>
        <begin position="4"/>
        <end position="53"/>
    </location>
</feature>
<dbReference type="Proteomes" id="UP000650477">
    <property type="component" value="Unassembled WGS sequence"/>
</dbReference>
<gene>
    <name evidence="4" type="ORF">AM380_13995</name>
    <name evidence="5" type="ORF">AM380_14265</name>
    <name evidence="6" type="ORF">CYG68_15770</name>
</gene>
<keyword evidence="1" id="KW-0238">DNA-binding</keyword>
<dbReference type="AlphaFoldDB" id="A0A1M7FQA9"/>